<dbReference type="AlphaFoldDB" id="A0A8D8VPN4"/>
<keyword evidence="1" id="KW-1133">Transmembrane helix</keyword>
<sequence length="123" mass="13499">MEAGTVKMEVMKLTVMGIIYPFLRVTEMSFSVWTNHSVCGGLKCVITKYSAVMVVMSCVPIAHVKVMSSRSCVIITHVAGISFIVKVVAVYPAYSCVMVNHIAMTVVTRVIIVTNTLQEQVLQ</sequence>
<evidence type="ECO:0000313" key="2">
    <source>
        <dbReference type="EMBL" id="CAG6629060.1"/>
    </source>
</evidence>
<keyword evidence="1" id="KW-0812">Transmembrane</keyword>
<reference evidence="2" key="1">
    <citation type="submission" date="2021-05" db="EMBL/GenBank/DDBJ databases">
        <authorList>
            <person name="Alioto T."/>
            <person name="Alioto T."/>
            <person name="Gomez Garrido J."/>
        </authorList>
    </citation>
    <scope>NUCLEOTIDE SEQUENCE</scope>
</reference>
<dbReference type="EMBL" id="HBUF01069628">
    <property type="protein sequence ID" value="CAG6629060.1"/>
    <property type="molecule type" value="Transcribed_RNA"/>
</dbReference>
<evidence type="ECO:0000256" key="1">
    <source>
        <dbReference type="SAM" id="Phobius"/>
    </source>
</evidence>
<protein>
    <submittedName>
        <fullName evidence="2">Uncharacterized protein</fullName>
    </submittedName>
</protein>
<feature type="transmembrane region" description="Helical" evidence="1">
    <location>
        <begin position="72"/>
        <end position="94"/>
    </location>
</feature>
<keyword evidence="1" id="KW-0472">Membrane</keyword>
<name>A0A8D8VPN4_9HEMI</name>
<proteinExistence type="predicted"/>
<organism evidence="2">
    <name type="scientific">Cacopsylla melanoneura</name>
    <dbReference type="NCBI Taxonomy" id="428564"/>
    <lineage>
        <taxon>Eukaryota</taxon>
        <taxon>Metazoa</taxon>
        <taxon>Ecdysozoa</taxon>
        <taxon>Arthropoda</taxon>
        <taxon>Hexapoda</taxon>
        <taxon>Insecta</taxon>
        <taxon>Pterygota</taxon>
        <taxon>Neoptera</taxon>
        <taxon>Paraneoptera</taxon>
        <taxon>Hemiptera</taxon>
        <taxon>Sternorrhyncha</taxon>
        <taxon>Psylloidea</taxon>
        <taxon>Psyllidae</taxon>
        <taxon>Psyllinae</taxon>
        <taxon>Cacopsylla</taxon>
    </lineage>
</organism>
<dbReference type="EMBL" id="HBUF01069629">
    <property type="protein sequence ID" value="CAG6629062.1"/>
    <property type="molecule type" value="Transcribed_RNA"/>
</dbReference>
<accession>A0A8D8VPN4</accession>